<dbReference type="PRINTS" id="PR00125">
    <property type="entry name" value="ATPASEDELTA"/>
</dbReference>
<keyword evidence="4 7" id="KW-0406">Ion transport</keyword>
<evidence type="ECO:0000256" key="4">
    <source>
        <dbReference type="ARBA" id="ARBA00023065"/>
    </source>
</evidence>
<dbReference type="EMBL" id="POUB01000034">
    <property type="protein sequence ID" value="PZG01254.1"/>
    <property type="molecule type" value="Genomic_DNA"/>
</dbReference>
<evidence type="ECO:0000313" key="8">
    <source>
        <dbReference type="EMBL" id="PZG01254.1"/>
    </source>
</evidence>
<dbReference type="RefSeq" id="WP_111133581.1">
    <property type="nucleotide sequence ID" value="NZ_POUB01000034.1"/>
</dbReference>
<dbReference type="SUPFAM" id="SSF47928">
    <property type="entry name" value="N-terminal domain of the delta subunit of the F1F0-ATP synthase"/>
    <property type="match status" value="1"/>
</dbReference>
<comment type="similarity">
    <text evidence="7">Belongs to the ATPase delta chain family.</text>
</comment>
<sequence>MMHAASRESYTVAAERLDAYVRGAEPSAVAATADELLSVAALLRREPRLRRALSDPARSGDDRAGLLTGILGGKVGADALGLLTALVSGRWSAPSELLDGAERLGVEALLAAAESAGDLGEVEDELFRFGQVVAGQPALSNALGNPMAPAEQRATLARELLDGKARPVTVRLVEVALGGFGGRSFTGALTRLVELAADRRDRQVAYVTVAAPLSEEEERRLGASLSAIYGREVSVKQTVNPEVLGGMSVRVGSDLYDGTVLRRLNETRNALAKR</sequence>
<dbReference type="Gene3D" id="1.10.520.20">
    <property type="entry name" value="N-terminal domain of the delta subunit of the F1F0-ATP synthase"/>
    <property type="match status" value="1"/>
</dbReference>
<evidence type="ECO:0000313" key="9">
    <source>
        <dbReference type="Proteomes" id="UP000248749"/>
    </source>
</evidence>
<keyword evidence="6 7" id="KW-0066">ATP synthesis</keyword>
<keyword evidence="7" id="KW-0139">CF(1)</keyword>
<accession>A0A2W2E8K5</accession>
<evidence type="ECO:0000256" key="7">
    <source>
        <dbReference type="HAMAP-Rule" id="MF_01416"/>
    </source>
</evidence>
<dbReference type="AlphaFoldDB" id="A0A2W2E8K5"/>
<dbReference type="HAMAP" id="MF_01416">
    <property type="entry name" value="ATP_synth_delta_bact"/>
    <property type="match status" value="1"/>
</dbReference>
<evidence type="ECO:0000256" key="6">
    <source>
        <dbReference type="ARBA" id="ARBA00023310"/>
    </source>
</evidence>
<keyword evidence="7" id="KW-1003">Cell membrane</keyword>
<dbReference type="GO" id="GO:0046933">
    <property type="term" value="F:proton-transporting ATP synthase activity, rotational mechanism"/>
    <property type="evidence" value="ECO:0007669"/>
    <property type="project" value="UniProtKB-UniRule"/>
</dbReference>
<dbReference type="InterPro" id="IPR000711">
    <property type="entry name" value="ATPase_OSCP/dsu"/>
</dbReference>
<dbReference type="InterPro" id="IPR026015">
    <property type="entry name" value="ATP_synth_OSCP/delta_N_sf"/>
</dbReference>
<dbReference type="GO" id="GO:0005886">
    <property type="term" value="C:plasma membrane"/>
    <property type="evidence" value="ECO:0007669"/>
    <property type="project" value="UniProtKB-SubCell"/>
</dbReference>
<protein>
    <recommendedName>
        <fullName evidence="7">ATP synthase subunit delta</fullName>
    </recommendedName>
    <alternativeName>
        <fullName evidence="7">ATP synthase F(1) sector subunit delta</fullName>
    </alternativeName>
    <alternativeName>
        <fullName evidence="7">F-type ATPase subunit delta</fullName>
        <shortName evidence="7">F-ATPase subunit delta</shortName>
    </alternativeName>
</protein>
<evidence type="ECO:0000256" key="3">
    <source>
        <dbReference type="ARBA" id="ARBA00022781"/>
    </source>
</evidence>
<organism evidence="8 9">
    <name type="scientific">Micromonospora deserti</name>
    <dbReference type="NCBI Taxonomy" id="2070366"/>
    <lineage>
        <taxon>Bacteria</taxon>
        <taxon>Bacillati</taxon>
        <taxon>Actinomycetota</taxon>
        <taxon>Actinomycetes</taxon>
        <taxon>Micromonosporales</taxon>
        <taxon>Micromonosporaceae</taxon>
        <taxon>Micromonospora</taxon>
    </lineage>
</organism>
<name>A0A2W2E8K5_9ACTN</name>
<dbReference type="NCBIfam" id="TIGR01145">
    <property type="entry name" value="ATP_synt_delta"/>
    <property type="match status" value="1"/>
</dbReference>
<evidence type="ECO:0000256" key="5">
    <source>
        <dbReference type="ARBA" id="ARBA00023136"/>
    </source>
</evidence>
<keyword evidence="9" id="KW-1185">Reference proteome</keyword>
<dbReference type="GO" id="GO:0045259">
    <property type="term" value="C:proton-transporting ATP synthase complex"/>
    <property type="evidence" value="ECO:0007669"/>
    <property type="project" value="UniProtKB-KW"/>
</dbReference>
<comment type="caution">
    <text evidence="8">The sequence shown here is derived from an EMBL/GenBank/DDBJ whole genome shotgun (WGS) entry which is preliminary data.</text>
</comment>
<comment type="function">
    <text evidence="7">F(1)F(0) ATP synthase produces ATP from ADP in the presence of a proton or sodium gradient. F-type ATPases consist of two structural domains, F(1) containing the extramembraneous catalytic core and F(0) containing the membrane proton channel, linked together by a central stalk and a peripheral stalk. During catalysis, ATP synthesis in the catalytic domain of F(1) is coupled via a rotary mechanism of the central stalk subunits to proton translocation.</text>
</comment>
<evidence type="ECO:0000256" key="2">
    <source>
        <dbReference type="ARBA" id="ARBA00022448"/>
    </source>
</evidence>
<dbReference type="Proteomes" id="UP000248749">
    <property type="component" value="Unassembled WGS sequence"/>
</dbReference>
<keyword evidence="2 7" id="KW-0813">Transport</keyword>
<evidence type="ECO:0000256" key="1">
    <source>
        <dbReference type="ARBA" id="ARBA00004370"/>
    </source>
</evidence>
<dbReference type="PANTHER" id="PTHR11910">
    <property type="entry name" value="ATP SYNTHASE DELTA CHAIN"/>
    <property type="match status" value="1"/>
</dbReference>
<keyword evidence="3 7" id="KW-0375">Hydrogen ion transport</keyword>
<dbReference type="Pfam" id="PF00213">
    <property type="entry name" value="OSCP"/>
    <property type="match status" value="1"/>
</dbReference>
<reference evidence="8 9" key="1">
    <citation type="submission" date="2018-01" db="EMBL/GenBank/DDBJ databases">
        <title>Draft genome sequence of Salinispora sp. 13K206.</title>
        <authorList>
            <person name="Sahin N."/>
            <person name="Saygin H."/>
            <person name="Ay H."/>
        </authorList>
    </citation>
    <scope>NUCLEOTIDE SEQUENCE [LARGE SCALE GENOMIC DNA]</scope>
    <source>
        <strain evidence="8 9">13K206</strain>
    </source>
</reference>
<dbReference type="OrthoDB" id="5242917at2"/>
<dbReference type="NCBIfam" id="NF009967">
    <property type="entry name" value="PRK13430.1"/>
    <property type="match status" value="1"/>
</dbReference>
<comment type="function">
    <text evidence="7">This protein is part of the stalk that links CF(0) to CF(1). It either transmits conformational changes from CF(0) to CF(1) or is implicated in proton conduction.</text>
</comment>
<proteinExistence type="inferred from homology"/>
<keyword evidence="5 7" id="KW-0472">Membrane</keyword>
<gene>
    <name evidence="7" type="primary">atpH</name>
    <name evidence="8" type="ORF">C1I99_08045</name>
</gene>
<comment type="subcellular location">
    <subcellularLocation>
        <location evidence="7">Cell membrane</location>
        <topology evidence="7">Peripheral membrane protein</topology>
    </subcellularLocation>
    <subcellularLocation>
        <location evidence="1">Membrane</location>
    </subcellularLocation>
</comment>